<feature type="non-terminal residue" evidence="8">
    <location>
        <position position="168"/>
    </location>
</feature>
<gene>
    <name evidence="8" type="ORF">ACFL2Z_04685</name>
</gene>
<feature type="transmembrane region" description="Helical" evidence="6">
    <location>
        <begin position="12"/>
        <end position="34"/>
    </location>
</feature>
<evidence type="ECO:0000256" key="1">
    <source>
        <dbReference type="ARBA" id="ARBA00004651"/>
    </source>
</evidence>
<evidence type="ECO:0000256" key="5">
    <source>
        <dbReference type="ARBA" id="ARBA00023136"/>
    </source>
</evidence>
<dbReference type="PANTHER" id="PTHR30294">
    <property type="entry name" value="MEMBRANE COMPONENT OF ABC TRANSPORTER YHHJ-RELATED"/>
    <property type="match status" value="1"/>
</dbReference>
<reference evidence="8 9" key="1">
    <citation type="submission" date="2024-09" db="EMBL/GenBank/DDBJ databases">
        <authorList>
            <person name="D'Angelo T."/>
        </authorList>
    </citation>
    <scope>NUCLEOTIDE SEQUENCE [LARGE SCALE GENOMIC DNA]</scope>
    <source>
        <strain evidence="8">SAG AM-311-F02</strain>
    </source>
</reference>
<feature type="transmembrane region" description="Helical" evidence="6">
    <location>
        <begin position="131"/>
        <end position="151"/>
    </location>
</feature>
<dbReference type="InterPro" id="IPR051449">
    <property type="entry name" value="ABC-2_transporter_component"/>
</dbReference>
<keyword evidence="5 6" id="KW-0472">Membrane</keyword>
<dbReference type="Proteomes" id="UP001594288">
    <property type="component" value="Unassembled WGS sequence"/>
</dbReference>
<comment type="caution">
    <text evidence="8">The sequence shown here is derived from an EMBL/GenBank/DDBJ whole genome shotgun (WGS) entry which is preliminary data.</text>
</comment>
<comment type="subcellular location">
    <subcellularLocation>
        <location evidence="1">Cell membrane</location>
        <topology evidence="1">Multi-pass membrane protein</topology>
    </subcellularLocation>
</comment>
<organism evidence="8 9">
    <name type="scientific">Eiseniibacteriota bacterium</name>
    <dbReference type="NCBI Taxonomy" id="2212470"/>
    <lineage>
        <taxon>Bacteria</taxon>
        <taxon>Candidatus Eiseniibacteriota</taxon>
    </lineage>
</organism>
<dbReference type="PANTHER" id="PTHR30294:SF29">
    <property type="entry name" value="MULTIDRUG ABC TRANSPORTER PERMEASE YBHS-RELATED"/>
    <property type="match status" value="1"/>
</dbReference>
<keyword evidence="4 6" id="KW-1133">Transmembrane helix</keyword>
<sequence length="168" mass="18577">MRNTVPIMKREFASYFNAPIAFVYLTVFLGLSSWLYLKGFFLVNEASLRSFFNLIPWIFLFFVPAITMRLWAEEKKVGTMELLMTLPVTDTEAVLGKFLASFIFLVVSLALTFVLPLMVGILGDPDPGQIVGGYLGCVLIGAAYLSIGLFISSLTENQIVAFIVSVVA</sequence>
<evidence type="ECO:0000256" key="2">
    <source>
        <dbReference type="ARBA" id="ARBA00022475"/>
    </source>
</evidence>
<proteinExistence type="predicted"/>
<feature type="transmembrane region" description="Helical" evidence="6">
    <location>
        <begin position="54"/>
        <end position="72"/>
    </location>
</feature>
<accession>A0ABV6YQ70</accession>
<dbReference type="EMBL" id="JBHPEI010000082">
    <property type="protein sequence ID" value="MFC1800188.1"/>
    <property type="molecule type" value="Genomic_DNA"/>
</dbReference>
<feature type="domain" description="ABC-2 type transporter transmembrane" evidence="7">
    <location>
        <begin position="42"/>
        <end position="166"/>
    </location>
</feature>
<keyword evidence="9" id="KW-1185">Reference proteome</keyword>
<evidence type="ECO:0000256" key="3">
    <source>
        <dbReference type="ARBA" id="ARBA00022692"/>
    </source>
</evidence>
<dbReference type="Pfam" id="PF12698">
    <property type="entry name" value="ABC2_membrane_3"/>
    <property type="match status" value="1"/>
</dbReference>
<feature type="transmembrane region" description="Helical" evidence="6">
    <location>
        <begin position="93"/>
        <end position="119"/>
    </location>
</feature>
<evidence type="ECO:0000256" key="4">
    <source>
        <dbReference type="ARBA" id="ARBA00022989"/>
    </source>
</evidence>
<protein>
    <submittedName>
        <fullName evidence="8">ABC transporter permease</fullName>
    </submittedName>
</protein>
<evidence type="ECO:0000313" key="9">
    <source>
        <dbReference type="Proteomes" id="UP001594288"/>
    </source>
</evidence>
<keyword evidence="3 6" id="KW-0812">Transmembrane</keyword>
<evidence type="ECO:0000313" key="8">
    <source>
        <dbReference type="EMBL" id="MFC1800188.1"/>
    </source>
</evidence>
<keyword evidence="2" id="KW-1003">Cell membrane</keyword>
<dbReference type="InterPro" id="IPR013525">
    <property type="entry name" value="ABC2_TM"/>
</dbReference>
<name>A0ABV6YQ70_UNCEI</name>
<evidence type="ECO:0000259" key="7">
    <source>
        <dbReference type="Pfam" id="PF12698"/>
    </source>
</evidence>
<evidence type="ECO:0000256" key="6">
    <source>
        <dbReference type="SAM" id="Phobius"/>
    </source>
</evidence>